<protein>
    <submittedName>
        <fullName evidence="1">Nonstructural protein</fullName>
    </submittedName>
</protein>
<proteinExistence type="predicted"/>
<accession>A0A976R8C5</accession>
<organism evidence="1">
    <name type="scientific">Peromfec virus RodF5_3</name>
    <dbReference type="NCBI Taxonomy" id="2929339"/>
    <lineage>
        <taxon>Viruses</taxon>
        <taxon>Monodnaviria</taxon>
        <taxon>Sangervirae</taxon>
        <taxon>Phixviricota</taxon>
        <taxon>Malgrandaviricetes</taxon>
        <taxon>Petitvirales</taxon>
        <taxon>Microviridae</taxon>
    </lineage>
</organism>
<name>A0A976R8C5_9VIRU</name>
<sequence>MTNNIYCIYDNVGKRYGQVYAFPTDGFALIELRPLMRGHTPQGADDPVQTKMNLNRYTVYKTGSIDIDTGVVTGTPPVAILWSETPYLETQAIEEKKDLPLANS</sequence>
<reference evidence="1" key="1">
    <citation type="submission" date="2022-02" db="EMBL/GenBank/DDBJ databases">
        <title>Towards deciphering the DNA virus diversity associated with rodent species in the families Cricetidae and Heteromyidae.</title>
        <authorList>
            <person name="Lund M."/>
            <person name="Larsen B.B."/>
            <person name="Gryseels S."/>
            <person name="Kraberger S."/>
            <person name="Rowsey D.M."/>
            <person name="Steger L."/>
            <person name="Yule K.M."/>
            <person name="Upham N.S."/>
            <person name="Worobey M."/>
            <person name="Van Doorslaer K."/>
            <person name="Varsani A."/>
        </authorList>
    </citation>
    <scope>NUCLEOTIDE SEQUENCE</scope>
    <source>
        <strain evidence="1">NeonRodF5_3</strain>
    </source>
</reference>
<evidence type="ECO:0000313" key="1">
    <source>
        <dbReference type="EMBL" id="UPW41880.1"/>
    </source>
</evidence>
<dbReference type="EMBL" id="OM869685">
    <property type="protein sequence ID" value="UPW41880.1"/>
    <property type="molecule type" value="Genomic_DNA"/>
</dbReference>